<dbReference type="GO" id="GO:0080019">
    <property type="term" value="F:alcohol-forming very long-chain fatty acyl-CoA reductase activity"/>
    <property type="evidence" value="ECO:0007669"/>
    <property type="project" value="InterPro"/>
</dbReference>
<name>A0A4D6KF13_9EURY</name>
<dbReference type="GO" id="GO:0035336">
    <property type="term" value="P:long-chain fatty-acyl-CoA metabolic process"/>
    <property type="evidence" value="ECO:0007669"/>
    <property type="project" value="TreeGrafter"/>
</dbReference>
<dbReference type="InterPro" id="IPR036291">
    <property type="entry name" value="NAD(P)-bd_dom_sf"/>
</dbReference>
<dbReference type="KEGG" id="halz:E5139_09795"/>
<dbReference type="OMA" id="TIYRPSI"/>
<evidence type="ECO:0000259" key="1">
    <source>
        <dbReference type="Pfam" id="PF07993"/>
    </source>
</evidence>
<accession>A0A4D6KF13</accession>
<dbReference type="EMBL" id="CP039375">
    <property type="protein sequence ID" value="QCD65912.1"/>
    <property type="molecule type" value="Genomic_DNA"/>
</dbReference>
<feature type="domain" description="Thioester reductase (TE)" evidence="1">
    <location>
        <begin position="4"/>
        <end position="235"/>
    </location>
</feature>
<dbReference type="AlphaFoldDB" id="A0A4D6KF13"/>
<evidence type="ECO:0000313" key="3">
    <source>
        <dbReference type="Proteomes" id="UP000297053"/>
    </source>
</evidence>
<dbReference type="CDD" id="cd05263">
    <property type="entry name" value="MupV_like_SDR_e"/>
    <property type="match status" value="1"/>
</dbReference>
<dbReference type="Gene3D" id="3.40.50.720">
    <property type="entry name" value="NAD(P)-binding Rossmann-like Domain"/>
    <property type="match status" value="1"/>
</dbReference>
<dbReference type="PANTHER" id="PTHR11011:SF45">
    <property type="entry name" value="FATTY ACYL-COA REDUCTASE CG8306-RELATED"/>
    <property type="match status" value="1"/>
</dbReference>
<evidence type="ECO:0000313" key="2">
    <source>
        <dbReference type="EMBL" id="QCD65912.1"/>
    </source>
</evidence>
<dbReference type="RefSeq" id="WP_015762294.1">
    <property type="nucleotide sequence ID" value="NZ_CP039375.1"/>
</dbReference>
<protein>
    <submittedName>
        <fullName evidence="2">NAD-dependent epimerase/dehydratase family protein</fullName>
    </submittedName>
</protein>
<organism evidence="2 3">
    <name type="scientific">Halomicrobium mukohataei</name>
    <dbReference type="NCBI Taxonomy" id="57705"/>
    <lineage>
        <taxon>Archaea</taxon>
        <taxon>Methanobacteriati</taxon>
        <taxon>Methanobacteriota</taxon>
        <taxon>Stenosarchaea group</taxon>
        <taxon>Halobacteria</taxon>
        <taxon>Halobacteriales</taxon>
        <taxon>Haloarculaceae</taxon>
        <taxon>Halomicrobium</taxon>
    </lineage>
</organism>
<dbReference type="SUPFAM" id="SSF51735">
    <property type="entry name" value="NAD(P)-binding Rossmann-fold domains"/>
    <property type="match status" value="1"/>
</dbReference>
<dbReference type="Pfam" id="PF07993">
    <property type="entry name" value="NAD_binding_4"/>
    <property type="match status" value="1"/>
</dbReference>
<dbReference type="InterPro" id="IPR026055">
    <property type="entry name" value="FAR"/>
</dbReference>
<proteinExistence type="predicted"/>
<dbReference type="GeneID" id="42179229"/>
<dbReference type="PANTHER" id="PTHR11011">
    <property type="entry name" value="MALE STERILITY PROTEIN 2-RELATED"/>
    <property type="match status" value="1"/>
</dbReference>
<dbReference type="InterPro" id="IPR013120">
    <property type="entry name" value="FAR_NAD-bd"/>
</dbReference>
<reference evidence="2 3" key="1">
    <citation type="submission" date="2019-04" db="EMBL/GenBank/DDBJ databases">
        <title>Complete genome sequence of Arthrobacter sp. ZXY-2 associated with effective atrazine degradation and salt adaptation.</title>
        <authorList>
            <person name="Zhao X."/>
        </authorList>
    </citation>
    <scope>NUCLEOTIDE SEQUENCE [LARGE SCALE GENOMIC DNA]</scope>
    <source>
        <strain evidence="3">ZP60</strain>
    </source>
</reference>
<sequence>MQFLTGFPGFLGSALVERLLERGDEQITCLVQPAYREEARRRRRSLTEAAGVEAGRVRLVEGDITDPDLGLDDPASLRAATRTVYHLAAVYDLGVEHRLAERVNVDGTEHVLAFAERAGVDRLHYVSTCYVSGRHDGAFTHADLDVGQSFNNHYEATKFAAEVAVQERMAAGLPATIYRPAIAVGDSQIGATQKYDGPYYLLALLRRQPRIAVAPAPAKPTTMNVVPRDFVVDAVAALSARADTVGEVYQLCNPHPPTVVGILRAFGRATGQTVVPLRGTAGCSTALLDRLPGVAERYGLEPAAMPYLTHPTTYTDTNTRSALSGTGIACPLFESYADRLVAYASEHPGIDDSAMV</sequence>
<reference evidence="2 3" key="2">
    <citation type="submission" date="2019-04" db="EMBL/GenBank/DDBJ databases">
        <authorList>
            <person name="Yang S."/>
            <person name="Wei W."/>
        </authorList>
    </citation>
    <scope>NUCLEOTIDE SEQUENCE [LARGE SCALE GENOMIC DNA]</scope>
    <source>
        <strain evidence="3">ZP60</strain>
    </source>
</reference>
<gene>
    <name evidence="2" type="ORF">E5139_09795</name>
</gene>
<dbReference type="Proteomes" id="UP000297053">
    <property type="component" value="Chromosome"/>
</dbReference>